<keyword evidence="6" id="KW-1185">Reference proteome</keyword>
<dbReference type="EMBL" id="BMAW01052957">
    <property type="protein sequence ID" value="GFS88340.1"/>
    <property type="molecule type" value="Genomic_DNA"/>
</dbReference>
<organism evidence="5 6">
    <name type="scientific">Nephila pilipes</name>
    <name type="common">Giant wood spider</name>
    <name type="synonym">Nephila maculata</name>
    <dbReference type="NCBI Taxonomy" id="299642"/>
    <lineage>
        <taxon>Eukaryota</taxon>
        <taxon>Metazoa</taxon>
        <taxon>Ecdysozoa</taxon>
        <taxon>Arthropoda</taxon>
        <taxon>Chelicerata</taxon>
        <taxon>Arachnida</taxon>
        <taxon>Araneae</taxon>
        <taxon>Araneomorphae</taxon>
        <taxon>Entelegynae</taxon>
        <taxon>Araneoidea</taxon>
        <taxon>Nephilidae</taxon>
        <taxon>Nephila</taxon>
    </lineage>
</organism>
<evidence type="ECO:0000256" key="2">
    <source>
        <dbReference type="ARBA" id="ARBA00023136"/>
    </source>
</evidence>
<comment type="subcellular location">
    <subcellularLocation>
        <location evidence="4">Peroxisome membrane</location>
    </subcellularLocation>
</comment>
<dbReference type="Pfam" id="PF05648">
    <property type="entry name" value="PEX11"/>
    <property type="match status" value="1"/>
</dbReference>
<reference evidence="5" key="1">
    <citation type="submission" date="2020-08" db="EMBL/GenBank/DDBJ databases">
        <title>Multicomponent nature underlies the extraordinary mechanical properties of spider dragline silk.</title>
        <authorList>
            <person name="Kono N."/>
            <person name="Nakamura H."/>
            <person name="Mori M."/>
            <person name="Yoshida Y."/>
            <person name="Ohtoshi R."/>
            <person name="Malay A.D."/>
            <person name="Moran D.A.P."/>
            <person name="Tomita M."/>
            <person name="Numata K."/>
            <person name="Arakawa K."/>
        </authorList>
    </citation>
    <scope>NUCLEOTIDE SEQUENCE</scope>
</reference>
<evidence type="ECO:0000256" key="3">
    <source>
        <dbReference type="ARBA" id="ARBA00023140"/>
    </source>
</evidence>
<dbReference type="GO" id="GO:0016559">
    <property type="term" value="P:peroxisome fission"/>
    <property type="evidence" value="ECO:0007669"/>
    <property type="project" value="InterPro"/>
</dbReference>
<accession>A0A8X6T8N5</accession>
<evidence type="ECO:0000256" key="1">
    <source>
        <dbReference type="ARBA" id="ARBA00022593"/>
    </source>
</evidence>
<dbReference type="GO" id="GO:0005778">
    <property type="term" value="C:peroxisomal membrane"/>
    <property type="evidence" value="ECO:0007669"/>
    <property type="project" value="UniProtKB-SubCell"/>
</dbReference>
<sequence length="237" mass="26828">MDKVIKFNNQSAGRDKLFRLLQYSSKFIWASIENRTANNDLLKQLKDLENTLSTGRKLYRFGRGVDTLYGALSTLHLSDPALRYTITFSKINMALYLLTDHIIWLGRAGLLNIDKTKWARLSYKLWLYSLVMNLSRDFYEIKQILKKLSYGGSNQVLQVKMSNPPNTIISKLNLYYKVLALHKDVVIDTVKNGCDVCLPLSQLGYLSISPRTVGLLGVISSLAGILTLLDSSYKLAP</sequence>
<name>A0A8X6T8N5_NEPPI</name>
<dbReference type="Proteomes" id="UP000887013">
    <property type="component" value="Unassembled WGS sequence"/>
</dbReference>
<dbReference type="OrthoDB" id="411017at2759"/>
<keyword evidence="1" id="KW-0962">Peroxisome biogenesis</keyword>
<gene>
    <name evidence="5" type="primary">Pex11b</name>
    <name evidence="5" type="ORF">NPIL_89491</name>
</gene>
<evidence type="ECO:0000313" key="6">
    <source>
        <dbReference type="Proteomes" id="UP000887013"/>
    </source>
</evidence>
<dbReference type="PANTHER" id="PTHR12652:SF50">
    <property type="entry name" value="PEROXIN 11"/>
    <property type="match status" value="1"/>
</dbReference>
<protein>
    <submittedName>
        <fullName evidence="5">Peroxisomal membrane protein 11B</fullName>
    </submittedName>
</protein>
<evidence type="ECO:0000256" key="4">
    <source>
        <dbReference type="ARBA" id="ARBA00046271"/>
    </source>
</evidence>
<dbReference type="PANTHER" id="PTHR12652">
    <property type="entry name" value="PEROXISOMAL BIOGENESIS FACTOR 11"/>
    <property type="match status" value="1"/>
</dbReference>
<comment type="caution">
    <text evidence="5">The sequence shown here is derived from an EMBL/GenBank/DDBJ whole genome shotgun (WGS) entry which is preliminary data.</text>
</comment>
<keyword evidence="3" id="KW-0576">Peroxisome</keyword>
<dbReference type="InterPro" id="IPR008733">
    <property type="entry name" value="PEX11"/>
</dbReference>
<keyword evidence="2" id="KW-0472">Membrane</keyword>
<evidence type="ECO:0000313" key="5">
    <source>
        <dbReference type="EMBL" id="GFS88340.1"/>
    </source>
</evidence>
<proteinExistence type="predicted"/>
<dbReference type="AlphaFoldDB" id="A0A8X6T8N5"/>